<evidence type="ECO:0008006" key="6">
    <source>
        <dbReference type="Google" id="ProtNLM"/>
    </source>
</evidence>
<evidence type="ECO:0000256" key="3">
    <source>
        <dbReference type="ARBA" id="ARBA00024356"/>
    </source>
</evidence>
<evidence type="ECO:0000256" key="2">
    <source>
        <dbReference type="ARBA" id="ARBA00022679"/>
    </source>
</evidence>
<protein>
    <recommendedName>
        <fullName evidence="6">Glycosidase</fullName>
    </recommendedName>
</protein>
<dbReference type="EMBL" id="MFUA01000021">
    <property type="protein sequence ID" value="OGI76724.1"/>
    <property type="molecule type" value="Genomic_DNA"/>
</dbReference>
<dbReference type="InterPro" id="IPR023296">
    <property type="entry name" value="Glyco_hydro_beta-prop_sf"/>
</dbReference>
<sequence>MHPKTKQQWQFKRAKENPIILPIEEHPWETKATFNPAAIAIGKTTHILYRAQSNENTSTIGYAKSNNGTTINQRLPEPVYIPRENFEIKKIAGENSGCEDPRLTKIGKNIYMCYTAFDGIGPPRVAVTSISEKNFIAHDWKWEKPLVITPVGFDDKDTCLFSEKINGGYFIFHRVGDQICGDYLHSLDFKTDTIKKCIRIFGPQINSWDSVKVGIVAPPIKTRYGWILLYHGISKNHNTYRVGAVLLDKKDPTLVLARTTDPIFEPEESYEKIGIVNNVVFPCGMVKRKGLLYLYYGGGDKVVGVATIELNLLTKALLRGTKF</sequence>
<comment type="caution">
    <text evidence="4">The sequence shown here is derived from an EMBL/GenBank/DDBJ whole genome shotgun (WGS) entry which is preliminary data.</text>
</comment>
<dbReference type="GO" id="GO:0016757">
    <property type="term" value="F:glycosyltransferase activity"/>
    <property type="evidence" value="ECO:0007669"/>
    <property type="project" value="UniProtKB-KW"/>
</dbReference>
<evidence type="ECO:0000313" key="4">
    <source>
        <dbReference type="EMBL" id="OGI76724.1"/>
    </source>
</evidence>
<evidence type="ECO:0000313" key="5">
    <source>
        <dbReference type="Proteomes" id="UP000178374"/>
    </source>
</evidence>
<name>A0A1F6W4F7_9BACT</name>
<evidence type="ECO:0000256" key="1">
    <source>
        <dbReference type="ARBA" id="ARBA00022676"/>
    </source>
</evidence>
<dbReference type="AlphaFoldDB" id="A0A1F6W4F7"/>
<dbReference type="PANTHER" id="PTHR34106">
    <property type="entry name" value="GLYCOSIDASE"/>
    <property type="match status" value="1"/>
</dbReference>
<dbReference type="Pfam" id="PF04041">
    <property type="entry name" value="Glyco_hydro_130"/>
    <property type="match status" value="1"/>
</dbReference>
<reference evidence="4 5" key="1">
    <citation type="journal article" date="2016" name="Nat. Commun.">
        <title>Thousands of microbial genomes shed light on interconnected biogeochemical processes in an aquifer system.</title>
        <authorList>
            <person name="Anantharaman K."/>
            <person name="Brown C.T."/>
            <person name="Hug L.A."/>
            <person name="Sharon I."/>
            <person name="Castelle C.J."/>
            <person name="Probst A.J."/>
            <person name="Thomas B.C."/>
            <person name="Singh A."/>
            <person name="Wilkins M.J."/>
            <person name="Karaoz U."/>
            <person name="Brodie E.L."/>
            <person name="Williams K.H."/>
            <person name="Hubbard S.S."/>
            <person name="Banfield J.F."/>
        </authorList>
    </citation>
    <scope>NUCLEOTIDE SEQUENCE [LARGE SCALE GENOMIC DNA]</scope>
</reference>
<dbReference type="CDD" id="cd18614">
    <property type="entry name" value="GH130"/>
    <property type="match status" value="1"/>
</dbReference>
<comment type="similarity">
    <text evidence="3">Belongs to the glycosyl hydrolase 130 family.</text>
</comment>
<dbReference type="Gene3D" id="2.115.10.20">
    <property type="entry name" value="Glycosyl hydrolase domain, family 43"/>
    <property type="match status" value="1"/>
</dbReference>
<dbReference type="Proteomes" id="UP000178374">
    <property type="component" value="Unassembled WGS sequence"/>
</dbReference>
<dbReference type="PANTHER" id="PTHR34106:SF5">
    <property type="entry name" value="GLYCOSIDASE"/>
    <property type="match status" value="1"/>
</dbReference>
<dbReference type="PIRSF" id="PIRSF016202">
    <property type="entry name" value="PH1107"/>
    <property type="match status" value="1"/>
</dbReference>
<gene>
    <name evidence="4" type="ORF">A3B85_00325</name>
</gene>
<proteinExistence type="inferred from homology"/>
<dbReference type="InterPro" id="IPR007184">
    <property type="entry name" value="Mannoside_phosphorylase"/>
</dbReference>
<keyword evidence="1" id="KW-0328">Glycosyltransferase</keyword>
<organism evidence="4 5">
    <name type="scientific">Candidatus Nomurabacteria bacterium RIFCSPHIGHO2_02_FULL_37_13</name>
    <dbReference type="NCBI Taxonomy" id="1801750"/>
    <lineage>
        <taxon>Bacteria</taxon>
        <taxon>Candidatus Nomuraibacteriota</taxon>
    </lineage>
</organism>
<accession>A0A1F6W4F7</accession>
<dbReference type="SUPFAM" id="SSF75005">
    <property type="entry name" value="Arabinanase/levansucrase/invertase"/>
    <property type="match status" value="1"/>
</dbReference>
<keyword evidence="2" id="KW-0808">Transferase</keyword>